<evidence type="ECO:0000259" key="7">
    <source>
        <dbReference type="PROSITE" id="PS51123"/>
    </source>
</evidence>
<gene>
    <name evidence="8" type="ORF">ACFOW7_04005</name>
</gene>
<evidence type="ECO:0000256" key="2">
    <source>
        <dbReference type="ARBA" id="ARBA00023136"/>
    </source>
</evidence>
<comment type="subcellular location">
    <subcellularLocation>
        <location evidence="1">Cell outer membrane</location>
    </subcellularLocation>
</comment>
<dbReference type="PRINTS" id="PR01021">
    <property type="entry name" value="OMPADOMAIN"/>
</dbReference>
<keyword evidence="2 4" id="KW-0472">Membrane</keyword>
<evidence type="ECO:0000256" key="4">
    <source>
        <dbReference type="PROSITE-ProRule" id="PRU00473"/>
    </source>
</evidence>
<reference evidence="9" key="1">
    <citation type="journal article" date="2019" name="Int. J. Syst. Evol. Microbiol.">
        <title>The Global Catalogue of Microorganisms (GCM) 10K type strain sequencing project: providing services to taxonomists for standard genome sequencing and annotation.</title>
        <authorList>
            <consortium name="The Broad Institute Genomics Platform"/>
            <consortium name="The Broad Institute Genome Sequencing Center for Infectious Disease"/>
            <person name="Wu L."/>
            <person name="Ma J."/>
        </authorList>
    </citation>
    <scope>NUCLEOTIDE SEQUENCE [LARGE SCALE GENOMIC DNA]</scope>
    <source>
        <strain evidence="9">LMG 29894</strain>
    </source>
</reference>
<dbReference type="Gene3D" id="3.30.1330.60">
    <property type="entry name" value="OmpA-like domain"/>
    <property type="match status" value="1"/>
</dbReference>
<keyword evidence="6" id="KW-0732">Signal</keyword>
<feature type="signal peptide" evidence="6">
    <location>
        <begin position="1"/>
        <end position="26"/>
    </location>
</feature>
<dbReference type="InterPro" id="IPR006664">
    <property type="entry name" value="OMP_bac"/>
</dbReference>
<keyword evidence="3" id="KW-0998">Cell outer membrane</keyword>
<accession>A0ABV8MNV4</accession>
<dbReference type="InterPro" id="IPR006690">
    <property type="entry name" value="OMPA-like_CS"/>
</dbReference>
<keyword evidence="9" id="KW-1185">Reference proteome</keyword>
<dbReference type="InterPro" id="IPR050330">
    <property type="entry name" value="Bact_OuterMem_StrucFunc"/>
</dbReference>
<protein>
    <submittedName>
        <fullName evidence="8">OmpA family protein</fullName>
    </submittedName>
</protein>
<dbReference type="PANTHER" id="PTHR30329">
    <property type="entry name" value="STATOR ELEMENT OF FLAGELLAR MOTOR COMPLEX"/>
    <property type="match status" value="1"/>
</dbReference>
<dbReference type="PRINTS" id="PR01022">
    <property type="entry name" value="OUTRMMBRANEA"/>
</dbReference>
<evidence type="ECO:0000256" key="1">
    <source>
        <dbReference type="ARBA" id="ARBA00004442"/>
    </source>
</evidence>
<dbReference type="Proteomes" id="UP001595791">
    <property type="component" value="Unassembled WGS sequence"/>
</dbReference>
<dbReference type="PROSITE" id="PS51123">
    <property type="entry name" value="OMPA_2"/>
    <property type="match status" value="1"/>
</dbReference>
<dbReference type="PROSITE" id="PS01068">
    <property type="entry name" value="OMPA_1"/>
    <property type="match status" value="1"/>
</dbReference>
<dbReference type="SUPFAM" id="SSF103088">
    <property type="entry name" value="OmpA-like"/>
    <property type="match status" value="1"/>
</dbReference>
<comment type="caution">
    <text evidence="8">The sequence shown here is derived from an EMBL/GenBank/DDBJ whole genome shotgun (WGS) entry which is preliminary data.</text>
</comment>
<evidence type="ECO:0000256" key="5">
    <source>
        <dbReference type="SAM" id="MobiDB-lite"/>
    </source>
</evidence>
<dbReference type="CDD" id="cd07185">
    <property type="entry name" value="OmpA_C-like"/>
    <property type="match status" value="1"/>
</dbReference>
<name>A0ABV8MNV4_9NEIS</name>
<evidence type="ECO:0000313" key="8">
    <source>
        <dbReference type="EMBL" id="MFC4158521.1"/>
    </source>
</evidence>
<dbReference type="RefSeq" id="WP_378161284.1">
    <property type="nucleotide sequence ID" value="NZ_JBHSBU010000001.1"/>
</dbReference>
<evidence type="ECO:0000256" key="3">
    <source>
        <dbReference type="ARBA" id="ARBA00023237"/>
    </source>
</evidence>
<organism evidence="8 9">
    <name type="scientific">Chitinimonas lacunae</name>
    <dbReference type="NCBI Taxonomy" id="1963018"/>
    <lineage>
        <taxon>Bacteria</taxon>
        <taxon>Pseudomonadati</taxon>
        <taxon>Pseudomonadota</taxon>
        <taxon>Betaproteobacteria</taxon>
        <taxon>Neisseriales</taxon>
        <taxon>Chitinibacteraceae</taxon>
        <taxon>Chitinimonas</taxon>
    </lineage>
</organism>
<feature type="domain" description="OmpA-like" evidence="7">
    <location>
        <begin position="95"/>
        <end position="227"/>
    </location>
</feature>
<feature type="chain" id="PRO_5047460434" evidence="6">
    <location>
        <begin position="27"/>
        <end position="230"/>
    </location>
</feature>
<proteinExistence type="predicted"/>
<dbReference type="PANTHER" id="PTHR30329:SF21">
    <property type="entry name" value="LIPOPROTEIN YIAD-RELATED"/>
    <property type="match status" value="1"/>
</dbReference>
<dbReference type="InterPro" id="IPR002368">
    <property type="entry name" value="OmpA"/>
</dbReference>
<dbReference type="InterPro" id="IPR036737">
    <property type="entry name" value="OmpA-like_sf"/>
</dbReference>
<feature type="compositionally biased region" description="Pro residues" evidence="5">
    <location>
        <begin position="67"/>
        <end position="93"/>
    </location>
</feature>
<evidence type="ECO:0000256" key="6">
    <source>
        <dbReference type="SAM" id="SignalP"/>
    </source>
</evidence>
<dbReference type="Pfam" id="PF00691">
    <property type="entry name" value="OmpA"/>
    <property type="match status" value="1"/>
</dbReference>
<dbReference type="EMBL" id="JBHSBU010000001">
    <property type="protein sequence ID" value="MFC4158521.1"/>
    <property type="molecule type" value="Genomic_DNA"/>
</dbReference>
<evidence type="ECO:0000313" key="9">
    <source>
        <dbReference type="Proteomes" id="UP001595791"/>
    </source>
</evidence>
<feature type="region of interest" description="Disordered" evidence="5">
    <location>
        <begin position="64"/>
        <end position="93"/>
    </location>
</feature>
<dbReference type="InterPro" id="IPR006665">
    <property type="entry name" value="OmpA-like"/>
</dbReference>
<sequence>MQKMTRTLVQAAVCASLGLTAVSAMAKDGYVTDSRDTVVRNNFNDCWRTGFWTKENAIPECDASLIPPAPAPAPAPMPAPAPAPEPTQTPAPTPKKMETITLNASSLFEFNKAALSKEGKDSLDAVAGVLTERKYDPTKTKIEVVGHTDRIGSAEYNQKLSEARAASARDYLVGKGIDSGMVSAVGKGFETPVTKPEDCAKVKKNRKKLIACYAPDRRVEIDIYVTREAQ</sequence>